<dbReference type="InterPro" id="IPR027417">
    <property type="entry name" value="P-loop_NTPase"/>
</dbReference>
<gene>
    <name evidence="10" type="ORF">HHJ67_08965</name>
</gene>
<dbReference type="SMART" id="SM00491">
    <property type="entry name" value="HELICc2"/>
    <property type="match status" value="1"/>
</dbReference>
<evidence type="ECO:0000256" key="8">
    <source>
        <dbReference type="SAM" id="MobiDB-lite"/>
    </source>
</evidence>
<dbReference type="GO" id="GO:0005524">
    <property type="term" value="F:ATP binding"/>
    <property type="evidence" value="ECO:0007669"/>
    <property type="project" value="UniProtKB-KW"/>
</dbReference>
<evidence type="ECO:0000256" key="6">
    <source>
        <dbReference type="ARBA" id="ARBA00044969"/>
    </source>
</evidence>
<evidence type="ECO:0000256" key="4">
    <source>
        <dbReference type="ARBA" id="ARBA00022840"/>
    </source>
</evidence>
<comment type="caution">
    <text evidence="10">The sequence shown here is derived from an EMBL/GenBank/DDBJ whole genome shotgun (WGS) entry which is preliminary data.</text>
</comment>
<evidence type="ECO:0000256" key="2">
    <source>
        <dbReference type="ARBA" id="ARBA00022741"/>
    </source>
</evidence>
<dbReference type="GO" id="GO:0043139">
    <property type="term" value="F:5'-3' DNA helicase activity"/>
    <property type="evidence" value="ECO:0007669"/>
    <property type="project" value="UniProtKB-EC"/>
</dbReference>
<evidence type="ECO:0000259" key="9">
    <source>
        <dbReference type="PROSITE" id="PS51193"/>
    </source>
</evidence>
<feature type="region of interest" description="Disordered" evidence="8">
    <location>
        <begin position="1"/>
        <end position="26"/>
    </location>
</feature>
<dbReference type="Pfam" id="PF00270">
    <property type="entry name" value="DEAD"/>
    <property type="match status" value="1"/>
</dbReference>
<dbReference type="PANTHER" id="PTHR11472:SF34">
    <property type="entry name" value="REGULATOR OF TELOMERE ELONGATION HELICASE 1"/>
    <property type="match status" value="1"/>
</dbReference>
<keyword evidence="2" id="KW-0547">Nucleotide-binding</keyword>
<dbReference type="Pfam" id="PF13307">
    <property type="entry name" value="Helicase_C_2"/>
    <property type="match status" value="1"/>
</dbReference>
<dbReference type="EMBL" id="JABCUI010000004">
    <property type="protein sequence ID" value="NMW87865.1"/>
    <property type="molecule type" value="Genomic_DNA"/>
</dbReference>
<evidence type="ECO:0000313" key="10">
    <source>
        <dbReference type="EMBL" id="NMW87865.1"/>
    </source>
</evidence>
<dbReference type="SMART" id="SM00487">
    <property type="entry name" value="DEXDc"/>
    <property type="match status" value="1"/>
</dbReference>
<dbReference type="Proteomes" id="UP000553981">
    <property type="component" value="Unassembled WGS sequence"/>
</dbReference>
<dbReference type="PANTHER" id="PTHR11472">
    <property type="entry name" value="DNA REPAIR DEAD HELICASE RAD3/XP-D SUBFAMILY MEMBER"/>
    <property type="match status" value="1"/>
</dbReference>
<dbReference type="PROSITE" id="PS51193">
    <property type="entry name" value="HELICASE_ATP_BIND_2"/>
    <property type="match status" value="1"/>
</dbReference>
<dbReference type="Gene3D" id="3.40.50.300">
    <property type="entry name" value="P-loop containing nucleotide triphosphate hydrolases"/>
    <property type="match status" value="2"/>
</dbReference>
<evidence type="ECO:0000256" key="1">
    <source>
        <dbReference type="ARBA" id="ARBA00001966"/>
    </source>
</evidence>
<dbReference type="GO" id="GO:0003676">
    <property type="term" value="F:nucleic acid binding"/>
    <property type="evidence" value="ECO:0007669"/>
    <property type="project" value="InterPro"/>
</dbReference>
<reference evidence="10 11" key="1">
    <citation type="submission" date="2020-04" db="EMBL/GenBank/DDBJ databases">
        <title>Antimicrobial susceptibility and clonality of vaginal-derived multi-drug resistant Mobiluncus isolates in China.</title>
        <authorList>
            <person name="Zhang X."/>
        </authorList>
    </citation>
    <scope>NUCLEOTIDE SEQUENCE [LARGE SCALE GENOMIC DNA]</scope>
    <source>
        <strain evidence="10 11">19</strain>
    </source>
</reference>
<dbReference type="GO" id="GO:0016818">
    <property type="term" value="F:hydrolase activity, acting on acid anhydrides, in phosphorus-containing anhydrides"/>
    <property type="evidence" value="ECO:0007669"/>
    <property type="project" value="InterPro"/>
</dbReference>
<keyword evidence="10" id="KW-0347">Helicase</keyword>
<dbReference type="RefSeq" id="WP_169770761.1">
    <property type="nucleotide sequence ID" value="NZ_JABCUI010000004.1"/>
</dbReference>
<dbReference type="InterPro" id="IPR014001">
    <property type="entry name" value="Helicase_ATP-bd"/>
</dbReference>
<dbReference type="SUPFAM" id="SSF52540">
    <property type="entry name" value="P-loop containing nucleoside triphosphate hydrolases"/>
    <property type="match status" value="1"/>
</dbReference>
<evidence type="ECO:0000256" key="7">
    <source>
        <dbReference type="ARBA" id="ARBA00048954"/>
    </source>
</evidence>
<comment type="similarity">
    <text evidence="5">Belongs to the helicase family. DinG subfamily.</text>
</comment>
<dbReference type="AlphaFoldDB" id="A0A7Y0YCX3"/>
<evidence type="ECO:0000256" key="3">
    <source>
        <dbReference type="ARBA" id="ARBA00022801"/>
    </source>
</evidence>
<accession>A0A7Y0YCX3</accession>
<keyword evidence="3" id="KW-0378">Hydrolase</keyword>
<name>A0A7Y0YCX3_9ACTO</name>
<dbReference type="InterPro" id="IPR011545">
    <property type="entry name" value="DEAD/DEAH_box_helicase_dom"/>
</dbReference>
<protein>
    <recommendedName>
        <fullName evidence="6">DNA 5'-3' helicase</fullName>
        <ecNumber evidence="6">5.6.2.3</ecNumber>
    </recommendedName>
</protein>
<dbReference type="InterPro" id="IPR014013">
    <property type="entry name" value="Helic_SF1/SF2_ATP-bd_DinG/Rad3"/>
</dbReference>
<dbReference type="GO" id="GO:0006139">
    <property type="term" value="P:nucleobase-containing compound metabolic process"/>
    <property type="evidence" value="ECO:0007669"/>
    <property type="project" value="InterPro"/>
</dbReference>
<proteinExistence type="inferred from homology"/>
<dbReference type="InterPro" id="IPR006555">
    <property type="entry name" value="ATP-dep_Helicase_C"/>
</dbReference>
<evidence type="ECO:0000256" key="5">
    <source>
        <dbReference type="ARBA" id="ARBA00038058"/>
    </source>
</evidence>
<comment type="catalytic activity">
    <reaction evidence="7">
        <text>ATP + H2O = ADP + phosphate + H(+)</text>
        <dbReference type="Rhea" id="RHEA:13065"/>
        <dbReference type="ChEBI" id="CHEBI:15377"/>
        <dbReference type="ChEBI" id="CHEBI:15378"/>
        <dbReference type="ChEBI" id="CHEBI:30616"/>
        <dbReference type="ChEBI" id="CHEBI:43474"/>
        <dbReference type="ChEBI" id="CHEBI:456216"/>
        <dbReference type="EC" id="5.6.2.3"/>
    </reaction>
</comment>
<feature type="domain" description="Helicase ATP-binding" evidence="9">
    <location>
        <begin position="44"/>
        <end position="349"/>
    </location>
</feature>
<comment type="cofactor">
    <cofactor evidence="1">
        <name>[4Fe-4S] cluster</name>
        <dbReference type="ChEBI" id="CHEBI:49883"/>
    </cofactor>
</comment>
<organism evidence="10 11">
    <name type="scientific">Mobiluncus curtisii</name>
    <dbReference type="NCBI Taxonomy" id="2051"/>
    <lineage>
        <taxon>Bacteria</taxon>
        <taxon>Bacillati</taxon>
        <taxon>Actinomycetota</taxon>
        <taxon>Actinomycetes</taxon>
        <taxon>Actinomycetales</taxon>
        <taxon>Actinomycetaceae</taxon>
        <taxon>Mobiluncus</taxon>
    </lineage>
</organism>
<dbReference type="InterPro" id="IPR045028">
    <property type="entry name" value="DinG/Rad3-like"/>
</dbReference>
<keyword evidence="4" id="KW-0067">ATP-binding</keyword>
<evidence type="ECO:0000313" key="11">
    <source>
        <dbReference type="Proteomes" id="UP000553981"/>
    </source>
</evidence>
<dbReference type="EC" id="5.6.2.3" evidence="6"/>
<sequence length="711" mass="75623">MIAVPARETTVAPTRDDETAVDPTASGDSFAGYIPSSELQKALTAAVSLLGGSERPGQAAMAAAVERTLHSGGKLAVQAGTGTGKSLGYLLPALLYCLHEDARVVISTATLALQSQIITKDAPLAVEAVQNVTGSALRVEVLKGWQNYVCLHKLNGGYEGSEDDLFSTMEDSPFSGIAGSGETTAGPGARTTRQMQGFAAETKRLYEWARETTTGDRDEAPRGITARAWRQVSLSSLECVGEKCPFRSECFQVSARDKAAQAQIVVTNHAMIGLEAAGKQNPLPPCEAIIIDEAHELSERVRSQASTEFSANMLASCAKAAASLGVSGSEELAQQAIMLGVALQNLEDSRFTEMPAAVAECRMLALSPLKTALTELSAKAGADTESTGGQRTDAAKIAVAKAALTSLLDTLETMTPESVANGETILWLTRGRDGDQEPRLYTAPLDVAGKLANRLWNEHAIIATSATLKLGGTFAPLMHKMGLQLDTPKPETLDVGSPFRHDRQGILYLARDLPAPTRGEHPDVFWNRLVDLVEASGGGALGLFSSRKMAERAGEVLRERTDLPIMVQGEDSMAALVKDMREDASACLMGTLSLWQGVDLPGNTCRLVLIDRIPFLVPSDPVIEARCDAVKRAGGSDFMEVSLTHAALLLAQGTGRLLRSATDRGVVAVLDSRLATARYGGFLRASLPPLWPTEDAQVVLDALRRLQKQVP</sequence>